<dbReference type="Gene3D" id="3.40.50.300">
    <property type="entry name" value="P-loop containing nucleotide triphosphate hydrolases"/>
    <property type="match status" value="1"/>
</dbReference>
<protein>
    <submittedName>
        <fullName evidence="13">ABC transporter permease subunit</fullName>
    </submittedName>
</protein>
<evidence type="ECO:0000259" key="11">
    <source>
        <dbReference type="PROSITE" id="PS50893"/>
    </source>
</evidence>
<dbReference type="PROSITE" id="PS50928">
    <property type="entry name" value="ABC_TM1"/>
    <property type="match status" value="1"/>
</dbReference>
<dbReference type="InterPro" id="IPR017871">
    <property type="entry name" value="ABC_transporter-like_CS"/>
</dbReference>
<keyword evidence="3 10" id="KW-0813">Transport</keyword>
<evidence type="ECO:0000256" key="7">
    <source>
        <dbReference type="ARBA" id="ARBA00022840"/>
    </source>
</evidence>
<feature type="transmembrane region" description="Helical" evidence="10">
    <location>
        <begin position="252"/>
        <end position="273"/>
    </location>
</feature>
<comment type="caution">
    <text evidence="13">The sequence shown here is derived from an EMBL/GenBank/DDBJ whole genome shotgun (WGS) entry which is preliminary data.</text>
</comment>
<evidence type="ECO:0000259" key="12">
    <source>
        <dbReference type="PROSITE" id="PS50928"/>
    </source>
</evidence>
<comment type="subcellular location">
    <subcellularLocation>
        <location evidence="10">Cell membrane</location>
        <topology evidence="10">Multi-pass membrane protein</topology>
    </subcellularLocation>
    <subcellularLocation>
        <location evidence="2">Cell membrane</location>
        <topology evidence="2">Peripheral membrane protein</topology>
    </subcellularLocation>
    <subcellularLocation>
        <location evidence="1">Membrane</location>
        <topology evidence="1">Multi-pass membrane protein</topology>
    </subcellularLocation>
</comment>
<feature type="transmembrane region" description="Helical" evidence="10">
    <location>
        <begin position="300"/>
        <end position="326"/>
    </location>
</feature>
<keyword evidence="8 10" id="KW-1133">Transmembrane helix</keyword>
<dbReference type="InterPro" id="IPR003593">
    <property type="entry name" value="AAA+_ATPase"/>
</dbReference>
<dbReference type="GO" id="GO:0005524">
    <property type="term" value="F:ATP binding"/>
    <property type="evidence" value="ECO:0007669"/>
    <property type="project" value="UniProtKB-KW"/>
</dbReference>
<evidence type="ECO:0000256" key="2">
    <source>
        <dbReference type="ARBA" id="ARBA00004202"/>
    </source>
</evidence>
<evidence type="ECO:0000256" key="5">
    <source>
        <dbReference type="ARBA" id="ARBA00022692"/>
    </source>
</evidence>
<keyword evidence="4" id="KW-1003">Cell membrane</keyword>
<dbReference type="InterPro" id="IPR035906">
    <property type="entry name" value="MetI-like_sf"/>
</dbReference>
<dbReference type="SUPFAM" id="SSF52540">
    <property type="entry name" value="P-loop containing nucleoside triphosphate hydrolases"/>
    <property type="match status" value="1"/>
</dbReference>
<dbReference type="InterPro" id="IPR050166">
    <property type="entry name" value="ABC_transporter_ATP-bind"/>
</dbReference>
<dbReference type="PROSITE" id="PS00211">
    <property type="entry name" value="ABC_TRANSPORTER_1"/>
    <property type="match status" value="1"/>
</dbReference>
<sequence length="498" mass="52805">MSTPGEVGTGDGQTAIRLTNVTVRLGGQTVLEDVTLEVPHGEFLAVIGPSGSGKSTLLRVLAGLLRAGPGRVEVATPPALMFQDDRLLPWRTALRNVALPHDLGAGGGLEAGEALRLVGLDGYAGYYPAQLSGGMRARVALARALAQSSDVLLLDEPFAALDALVRERFNAELRHLHDKTGRTTVLVTHSIREAVWLADRVVVLRDGRVVDELDTRGEGRVTAYTDGLEARLRNLLGTGDSTRLRTDPPARLDLGALAPVGAIVVGLAVWELAARALGQPLLLPSPGQVWAELAATPGEFVSFAGATAGVTLLGALLGSLAGALIGYPLGKSRTLERLLSPFVVAAQSTPIAVLAPLLITWFGFGRFPAVLVSALSALYPVMIATIVGVREVRRTDHELFSTLRASPWQRLTRLELPSALPVMLGGLRLALSLALIGAVVWEFVSNQPGLGFAVNQARAYYDTPRQFAAIALLVGLGVALYLAVAALERRVLRHRRAR</sequence>
<dbReference type="InterPro" id="IPR003439">
    <property type="entry name" value="ABC_transporter-like_ATP-bd"/>
</dbReference>
<accession>A0A7X1NWN7</accession>
<name>A0A7X1NWN7_9DEIO</name>
<dbReference type="InterPro" id="IPR000515">
    <property type="entry name" value="MetI-like"/>
</dbReference>
<dbReference type="AlphaFoldDB" id="A0A7X1NWN7"/>
<dbReference type="Proteomes" id="UP000484842">
    <property type="component" value="Unassembled WGS sequence"/>
</dbReference>
<dbReference type="CDD" id="cd06261">
    <property type="entry name" value="TM_PBP2"/>
    <property type="match status" value="1"/>
</dbReference>
<dbReference type="InterPro" id="IPR027417">
    <property type="entry name" value="P-loop_NTPase"/>
</dbReference>
<keyword evidence="6" id="KW-0547">Nucleotide-binding</keyword>
<dbReference type="PANTHER" id="PTHR42788:SF7">
    <property type="entry name" value="NITRATE ABC TRANSPORTER ATP-BINDING PROTEIN"/>
    <property type="match status" value="1"/>
</dbReference>
<proteinExistence type="inferred from homology"/>
<dbReference type="Pfam" id="PF00005">
    <property type="entry name" value="ABC_tran"/>
    <property type="match status" value="1"/>
</dbReference>
<dbReference type="SUPFAM" id="SSF161098">
    <property type="entry name" value="MetI-like"/>
    <property type="match status" value="1"/>
</dbReference>
<dbReference type="PANTHER" id="PTHR42788">
    <property type="entry name" value="TAURINE IMPORT ATP-BINDING PROTEIN-RELATED"/>
    <property type="match status" value="1"/>
</dbReference>
<evidence type="ECO:0000256" key="6">
    <source>
        <dbReference type="ARBA" id="ARBA00022741"/>
    </source>
</evidence>
<dbReference type="GO" id="GO:0005886">
    <property type="term" value="C:plasma membrane"/>
    <property type="evidence" value="ECO:0007669"/>
    <property type="project" value="UniProtKB-SubCell"/>
</dbReference>
<dbReference type="SMART" id="SM00382">
    <property type="entry name" value="AAA"/>
    <property type="match status" value="1"/>
</dbReference>
<reference evidence="13 14" key="1">
    <citation type="submission" date="2019-10" db="EMBL/GenBank/DDBJ databases">
        <title>Deinococcus sp. isolated from soil.</title>
        <authorList>
            <person name="Li Y."/>
            <person name="Wang J."/>
        </authorList>
    </citation>
    <scope>NUCLEOTIDE SEQUENCE [LARGE SCALE GENOMIC DNA]</scope>
    <source>
        <strain evidence="13 14">SDU3-2</strain>
    </source>
</reference>
<dbReference type="Pfam" id="PF00528">
    <property type="entry name" value="BPD_transp_1"/>
    <property type="match status" value="1"/>
</dbReference>
<evidence type="ECO:0000256" key="10">
    <source>
        <dbReference type="RuleBase" id="RU363032"/>
    </source>
</evidence>
<keyword evidence="7" id="KW-0067">ATP-binding</keyword>
<evidence type="ECO:0000256" key="4">
    <source>
        <dbReference type="ARBA" id="ARBA00022475"/>
    </source>
</evidence>
<gene>
    <name evidence="13" type="ORF">F8S09_10920</name>
</gene>
<dbReference type="PROSITE" id="PS50893">
    <property type="entry name" value="ABC_TRANSPORTER_2"/>
    <property type="match status" value="1"/>
</dbReference>
<keyword evidence="5 10" id="KW-0812">Transmembrane</keyword>
<evidence type="ECO:0000256" key="3">
    <source>
        <dbReference type="ARBA" id="ARBA00022448"/>
    </source>
</evidence>
<evidence type="ECO:0000256" key="9">
    <source>
        <dbReference type="ARBA" id="ARBA00023136"/>
    </source>
</evidence>
<dbReference type="RefSeq" id="WP_152871504.1">
    <property type="nucleotide sequence ID" value="NZ_WBSL01000004.1"/>
</dbReference>
<evidence type="ECO:0000313" key="14">
    <source>
        <dbReference type="Proteomes" id="UP000484842"/>
    </source>
</evidence>
<organism evidence="13 14">
    <name type="scientific">Deinococcus terrestris</name>
    <dbReference type="NCBI Taxonomy" id="2651870"/>
    <lineage>
        <taxon>Bacteria</taxon>
        <taxon>Thermotogati</taxon>
        <taxon>Deinococcota</taxon>
        <taxon>Deinococci</taxon>
        <taxon>Deinococcales</taxon>
        <taxon>Deinococcaceae</taxon>
        <taxon>Deinococcus</taxon>
    </lineage>
</organism>
<feature type="transmembrane region" description="Helical" evidence="10">
    <location>
        <begin position="467"/>
        <end position="487"/>
    </location>
</feature>
<feature type="transmembrane region" description="Helical" evidence="10">
    <location>
        <begin position="338"/>
        <end position="364"/>
    </location>
</feature>
<dbReference type="GO" id="GO:0016887">
    <property type="term" value="F:ATP hydrolysis activity"/>
    <property type="evidence" value="ECO:0007669"/>
    <property type="project" value="InterPro"/>
</dbReference>
<keyword evidence="14" id="KW-1185">Reference proteome</keyword>
<evidence type="ECO:0000313" key="13">
    <source>
        <dbReference type="EMBL" id="MPY67200.1"/>
    </source>
</evidence>
<dbReference type="Gene3D" id="1.10.3720.10">
    <property type="entry name" value="MetI-like"/>
    <property type="match status" value="1"/>
</dbReference>
<feature type="transmembrane region" description="Helical" evidence="10">
    <location>
        <begin position="419"/>
        <end position="441"/>
    </location>
</feature>
<feature type="domain" description="ABC transmembrane type-1" evidence="12">
    <location>
        <begin position="304"/>
        <end position="485"/>
    </location>
</feature>
<feature type="transmembrane region" description="Helical" evidence="10">
    <location>
        <begin position="370"/>
        <end position="389"/>
    </location>
</feature>
<feature type="domain" description="ABC transporter" evidence="11">
    <location>
        <begin position="16"/>
        <end position="231"/>
    </location>
</feature>
<comment type="similarity">
    <text evidence="10">Belongs to the binding-protein-dependent transport system permease family.</text>
</comment>
<evidence type="ECO:0000256" key="1">
    <source>
        <dbReference type="ARBA" id="ARBA00004141"/>
    </source>
</evidence>
<evidence type="ECO:0000256" key="8">
    <source>
        <dbReference type="ARBA" id="ARBA00022989"/>
    </source>
</evidence>
<dbReference type="EMBL" id="WBSL01000004">
    <property type="protein sequence ID" value="MPY67200.1"/>
    <property type="molecule type" value="Genomic_DNA"/>
</dbReference>
<dbReference type="GO" id="GO:0055085">
    <property type="term" value="P:transmembrane transport"/>
    <property type="evidence" value="ECO:0007669"/>
    <property type="project" value="InterPro"/>
</dbReference>
<keyword evidence="9 10" id="KW-0472">Membrane</keyword>